<evidence type="ECO:0000256" key="1">
    <source>
        <dbReference type="SAM" id="SignalP"/>
    </source>
</evidence>
<organism evidence="2 3">
    <name type="scientific">Toxoplasma gondii GAB2-2007-GAL-DOM2</name>
    <dbReference type="NCBI Taxonomy" id="1130820"/>
    <lineage>
        <taxon>Eukaryota</taxon>
        <taxon>Sar</taxon>
        <taxon>Alveolata</taxon>
        <taxon>Apicomplexa</taxon>
        <taxon>Conoidasida</taxon>
        <taxon>Coccidia</taxon>
        <taxon>Eucoccidiorida</taxon>
        <taxon>Eimeriorina</taxon>
        <taxon>Sarcocystidae</taxon>
        <taxon>Toxoplasma</taxon>
    </lineage>
</organism>
<accession>A0A086J9G8</accession>
<reference evidence="2 3" key="1">
    <citation type="submission" date="2014-02" db="EMBL/GenBank/DDBJ databases">
        <authorList>
            <person name="Sibley D."/>
            <person name="Venepally P."/>
            <person name="Karamycheva S."/>
            <person name="Hadjithomas M."/>
            <person name="Khan A."/>
            <person name="Brunk B."/>
            <person name="Roos D."/>
            <person name="Caler E."/>
            <person name="Lorenzi H."/>
        </authorList>
    </citation>
    <scope>NUCLEOTIDE SEQUENCE [LARGE SCALE GENOMIC DNA]</scope>
    <source>
        <strain evidence="2 3">GAB2-2007-GAL-DOM2</strain>
    </source>
</reference>
<dbReference type="AlphaFoldDB" id="A0A086J9G8"/>
<comment type="caution">
    <text evidence="2">The sequence shown here is derived from an EMBL/GenBank/DDBJ whole genome shotgun (WGS) entry which is preliminary data.</text>
</comment>
<feature type="chain" id="PRO_5001808008" evidence="1">
    <location>
        <begin position="27"/>
        <end position="113"/>
    </location>
</feature>
<dbReference type="VEuPathDB" id="ToxoDB:TGDOM2_316550"/>
<name>A0A086J9G8_TOXGO</name>
<proteinExistence type="predicted"/>
<keyword evidence="2" id="KW-0812">Transmembrane</keyword>
<sequence>MYFKMKVFNFVLLMAIIAASVSAAKAESEHVGDAKPLHKEIRAEQPSVVQEGLQQNRDNPTRELFPRLWGYGGYGYGYPYAGYSYGYYGYPYAGYTYYGYPYGAYYGYGGYYW</sequence>
<dbReference type="OrthoDB" id="10462525at2759"/>
<gene>
    <name evidence="2" type="ORF">TGDOM2_316550</name>
</gene>
<evidence type="ECO:0000313" key="3">
    <source>
        <dbReference type="Proteomes" id="UP000028837"/>
    </source>
</evidence>
<evidence type="ECO:0000313" key="2">
    <source>
        <dbReference type="EMBL" id="KFG28786.1"/>
    </source>
</evidence>
<keyword evidence="2" id="KW-0472">Membrane</keyword>
<dbReference type="EMBL" id="AHZU02001865">
    <property type="protein sequence ID" value="KFG28786.1"/>
    <property type="molecule type" value="Genomic_DNA"/>
</dbReference>
<dbReference type="Proteomes" id="UP000028837">
    <property type="component" value="Unassembled WGS sequence"/>
</dbReference>
<keyword evidence="1" id="KW-0732">Signal</keyword>
<feature type="signal peptide" evidence="1">
    <location>
        <begin position="1"/>
        <end position="26"/>
    </location>
</feature>
<protein>
    <submittedName>
        <fullName evidence="2">Putative transmembrane protein</fullName>
    </submittedName>
</protein>